<sequence>MGKPTGFLEYPREENLSSLPLERIQNFNEFHEELDENQRRRQGARCMNCGVPFCQSAIQLKGKVTGCPLNNLIPEWNDEIYNGHDLQALSRLLKTNPFPEFTGRVCPALCEKACLNGYDQDPVTIKENEYYIIENAYRLKAMQPKLPRQRTEKKVAVIGSGPSGLSVAYELNQRGHQVTVYEREDKPGGLLMYGIPNMKLEKSVIDRRVDLLKKEGIQFKCGMDVGKDISKEELLKSYDAIVLCVGSKQARDLALNDREAKGIYFAVDFLGSVTKHLRTGSKCESAKGKHVVIVGGGDTGNDCVGTSIRQGCKSVTQIEMMPEPPAQRLTSNPWPEWPNVLKTDYGQEEAVAVFGHDPRIYERTIKSIEVKNGKIKAVISVQVRFVNRKMEFVEGSEKKIPCDLLLIAAGFTGVESYVKEAFGLTMTNRNTFETEPNHYQTKEKPIFVAGDARRGQSLVVWAIQEGRECAKEIDSYLMGYTNLE</sequence>
<accession>A0A7W8D0F2</accession>
<dbReference type="InterPro" id="IPR036188">
    <property type="entry name" value="FAD/NAD-bd_sf"/>
</dbReference>
<dbReference type="RefSeq" id="WP_183375374.1">
    <property type="nucleotide sequence ID" value="NZ_CALVCN010000011.1"/>
</dbReference>
<evidence type="ECO:0000259" key="5">
    <source>
        <dbReference type="Pfam" id="PF07992"/>
    </source>
</evidence>
<dbReference type="GO" id="GO:0006537">
    <property type="term" value="P:glutamate biosynthetic process"/>
    <property type="evidence" value="ECO:0007669"/>
    <property type="project" value="UniProtKB-KW"/>
</dbReference>
<dbReference type="InterPro" id="IPR028261">
    <property type="entry name" value="DPD_II"/>
</dbReference>
<dbReference type="Gene3D" id="1.10.1060.10">
    <property type="entry name" value="Alpha-helical ferredoxin"/>
    <property type="match status" value="1"/>
</dbReference>
<dbReference type="SUPFAM" id="SSF46548">
    <property type="entry name" value="alpha-helical ferredoxin"/>
    <property type="match status" value="1"/>
</dbReference>
<dbReference type="GO" id="GO:0004355">
    <property type="term" value="F:glutamate synthase (NADPH) activity"/>
    <property type="evidence" value="ECO:0007669"/>
    <property type="project" value="UniProtKB-EC"/>
</dbReference>
<feature type="domain" description="FAD/NAD(P)-binding" evidence="5">
    <location>
        <begin position="371"/>
        <end position="466"/>
    </location>
</feature>
<dbReference type="Pfam" id="PF07992">
    <property type="entry name" value="Pyr_redox_2"/>
    <property type="match status" value="2"/>
</dbReference>
<evidence type="ECO:0000313" key="7">
    <source>
        <dbReference type="EMBL" id="MBB5184947.1"/>
    </source>
</evidence>
<keyword evidence="3" id="KW-0314">Glutamate biosynthesis</keyword>
<dbReference type="InterPro" id="IPR009051">
    <property type="entry name" value="Helical_ferredxn"/>
</dbReference>
<dbReference type="AlphaFoldDB" id="A0A7W8D0F2"/>
<dbReference type="GO" id="GO:0051536">
    <property type="term" value="F:iron-sulfur cluster binding"/>
    <property type="evidence" value="ECO:0007669"/>
    <property type="project" value="InterPro"/>
</dbReference>
<name>A0A7W8D0F2_9FIRM</name>
<organism evidence="7 8">
    <name type="scientific">Faecalicoccus acidiformans</name>
    <dbReference type="NCBI Taxonomy" id="915173"/>
    <lineage>
        <taxon>Bacteria</taxon>
        <taxon>Bacillati</taxon>
        <taxon>Bacillota</taxon>
        <taxon>Erysipelotrichia</taxon>
        <taxon>Erysipelotrichales</taxon>
        <taxon>Erysipelotrichaceae</taxon>
        <taxon>Faecalicoccus</taxon>
    </lineage>
</organism>
<comment type="pathway">
    <text evidence="4">Amino-acid biosynthesis.</text>
</comment>
<evidence type="ECO:0000256" key="3">
    <source>
        <dbReference type="ARBA" id="ARBA00023164"/>
    </source>
</evidence>
<dbReference type="PANTHER" id="PTHR43100">
    <property type="entry name" value="GLUTAMATE SYNTHASE [NADPH] SMALL CHAIN"/>
    <property type="match status" value="1"/>
</dbReference>
<dbReference type="Proteomes" id="UP000521313">
    <property type="component" value="Unassembled WGS sequence"/>
</dbReference>
<dbReference type="InterPro" id="IPR051394">
    <property type="entry name" value="Glutamate_Synthase"/>
</dbReference>
<dbReference type="GO" id="GO:0016040">
    <property type="term" value="F:glutamate synthase (NADH) activity"/>
    <property type="evidence" value="ECO:0007669"/>
    <property type="project" value="UniProtKB-EC"/>
</dbReference>
<gene>
    <name evidence="7" type="ORF">HNQ43_000994</name>
</gene>
<dbReference type="NCBIfam" id="TIGR01317">
    <property type="entry name" value="GOGAT_sm_gam"/>
    <property type="match status" value="1"/>
</dbReference>
<dbReference type="EC" id="1.4.1.13" evidence="7"/>
<evidence type="ECO:0000259" key="6">
    <source>
        <dbReference type="Pfam" id="PF14691"/>
    </source>
</evidence>
<proteinExistence type="predicted"/>
<dbReference type="EC" id="1.4.1.14" evidence="7"/>
<evidence type="ECO:0000313" key="8">
    <source>
        <dbReference type="Proteomes" id="UP000521313"/>
    </source>
</evidence>
<feature type="domain" description="FAD/NAD(P)-binding" evidence="5">
    <location>
        <begin position="153"/>
        <end position="324"/>
    </location>
</feature>
<dbReference type="EMBL" id="JACHHD010000008">
    <property type="protein sequence ID" value="MBB5184947.1"/>
    <property type="molecule type" value="Genomic_DNA"/>
</dbReference>
<comment type="caution">
    <text evidence="7">The sequence shown here is derived from an EMBL/GenBank/DDBJ whole genome shotgun (WGS) entry which is preliminary data.</text>
</comment>
<keyword evidence="1" id="KW-0028">Amino-acid biosynthesis</keyword>
<protein>
    <submittedName>
        <fullName evidence="7">Glutamate synthase (NADPH/NADH) small chain</fullName>
        <ecNumber evidence="7">1.4.1.13</ecNumber>
        <ecNumber evidence="7">1.4.1.14</ecNumber>
    </submittedName>
</protein>
<dbReference type="InterPro" id="IPR023753">
    <property type="entry name" value="FAD/NAD-binding_dom"/>
</dbReference>
<dbReference type="PRINTS" id="PR00419">
    <property type="entry name" value="ADXRDTASE"/>
</dbReference>
<dbReference type="PANTHER" id="PTHR43100:SF1">
    <property type="entry name" value="GLUTAMATE SYNTHASE [NADPH] SMALL CHAIN"/>
    <property type="match status" value="1"/>
</dbReference>
<dbReference type="Pfam" id="PF14691">
    <property type="entry name" value="Fer4_20"/>
    <property type="match status" value="1"/>
</dbReference>
<feature type="domain" description="Dihydroprymidine dehydrogenase" evidence="6">
    <location>
        <begin position="23"/>
        <end position="137"/>
    </location>
</feature>
<dbReference type="Gene3D" id="3.50.50.60">
    <property type="entry name" value="FAD/NAD(P)-binding domain"/>
    <property type="match status" value="2"/>
</dbReference>
<evidence type="ECO:0000256" key="1">
    <source>
        <dbReference type="ARBA" id="ARBA00022605"/>
    </source>
</evidence>
<dbReference type="InterPro" id="IPR006005">
    <property type="entry name" value="Glut_synth_ssu1"/>
</dbReference>
<reference evidence="7 8" key="1">
    <citation type="submission" date="2020-08" db="EMBL/GenBank/DDBJ databases">
        <title>Genomic Encyclopedia of Type Strains, Phase IV (KMG-IV): sequencing the most valuable type-strain genomes for metagenomic binning, comparative biology and taxonomic classification.</title>
        <authorList>
            <person name="Goeker M."/>
        </authorList>
    </citation>
    <scope>NUCLEOTIDE SEQUENCE [LARGE SCALE GENOMIC DNA]</scope>
    <source>
        <strain evidence="7 8">DSM 26963</strain>
    </source>
</reference>
<evidence type="ECO:0000256" key="4">
    <source>
        <dbReference type="ARBA" id="ARBA00029440"/>
    </source>
</evidence>
<dbReference type="SUPFAM" id="SSF51971">
    <property type="entry name" value="Nucleotide-binding domain"/>
    <property type="match status" value="1"/>
</dbReference>
<evidence type="ECO:0000256" key="2">
    <source>
        <dbReference type="ARBA" id="ARBA00023002"/>
    </source>
</evidence>
<keyword evidence="2 7" id="KW-0560">Oxidoreductase</keyword>
<dbReference type="GO" id="GO:0016639">
    <property type="term" value="F:oxidoreductase activity, acting on the CH-NH2 group of donors, NAD or NADP as acceptor"/>
    <property type="evidence" value="ECO:0007669"/>
    <property type="project" value="InterPro"/>
</dbReference>